<reference evidence="1 2" key="1">
    <citation type="submission" date="2018-11" db="EMBL/GenBank/DDBJ databases">
        <title>Phylogenetic determinants of toxin gene distribution in genomes of Brevibacillus laterosporus.</title>
        <authorList>
            <person name="Glare T.R."/>
            <person name="Durrant A."/>
            <person name="Berry C."/>
            <person name="Palma L."/>
            <person name="Ormskirk M."/>
            <person name="Cox M.O."/>
        </authorList>
    </citation>
    <scope>NUCLEOTIDE SEQUENCE [LARGE SCALE GENOMIC DNA]</scope>
    <source>
        <strain evidence="1 2">1821L</strain>
    </source>
</reference>
<proteinExistence type="predicted"/>
<keyword evidence="2" id="KW-1185">Reference proteome</keyword>
<evidence type="ECO:0000313" key="1">
    <source>
        <dbReference type="EMBL" id="QDX92667.1"/>
    </source>
</evidence>
<protein>
    <submittedName>
        <fullName evidence="1">Uncharacterized protein</fullName>
    </submittedName>
</protein>
<name>A0A518V6K4_BRELA</name>
<sequence>MDGSPTYHPNYYLVEWRTHNGVENIVWSDGYAEKARIQLKDAAFGLTETSSVDIPPLMDYKLKCKK</sequence>
<organism evidence="1 2">
    <name type="scientific">Brevibacillus laterosporus</name>
    <name type="common">Bacillus laterosporus</name>
    <dbReference type="NCBI Taxonomy" id="1465"/>
    <lineage>
        <taxon>Bacteria</taxon>
        <taxon>Bacillati</taxon>
        <taxon>Bacillota</taxon>
        <taxon>Bacilli</taxon>
        <taxon>Bacillales</taxon>
        <taxon>Paenibacillaceae</taxon>
        <taxon>Brevibacillus</taxon>
    </lineage>
</organism>
<gene>
    <name evidence="1" type="ORF">EEL30_10310</name>
</gene>
<dbReference type="AlphaFoldDB" id="A0A518V6K4"/>
<dbReference type="EMBL" id="CP033464">
    <property type="protein sequence ID" value="QDX92667.1"/>
    <property type="molecule type" value="Genomic_DNA"/>
</dbReference>
<evidence type="ECO:0000313" key="2">
    <source>
        <dbReference type="Proteomes" id="UP000319432"/>
    </source>
</evidence>
<accession>A0A518V6K4</accession>
<dbReference type="Proteomes" id="UP000319432">
    <property type="component" value="Chromosome"/>
</dbReference>